<dbReference type="FunFam" id="3.30.70.270:FF:000001">
    <property type="entry name" value="Diguanylate cyclase domain protein"/>
    <property type="match status" value="1"/>
</dbReference>
<feature type="transmembrane region" description="Helical" evidence="4">
    <location>
        <begin position="6"/>
        <end position="29"/>
    </location>
</feature>
<dbReference type="InterPro" id="IPR029787">
    <property type="entry name" value="Nucleotide_cyclase"/>
</dbReference>
<dbReference type="InterPro" id="IPR050469">
    <property type="entry name" value="Diguanylate_Cyclase"/>
</dbReference>
<gene>
    <name evidence="6" type="ORF">HNQ55_000435</name>
</gene>
<dbReference type="SMART" id="SM00267">
    <property type="entry name" value="GGDEF"/>
    <property type="match status" value="1"/>
</dbReference>
<dbReference type="RefSeq" id="WP_184422046.1">
    <property type="nucleotide sequence ID" value="NZ_AP027362.1"/>
</dbReference>
<dbReference type="InterPro" id="IPR000160">
    <property type="entry name" value="GGDEF_dom"/>
</dbReference>
<evidence type="ECO:0000256" key="2">
    <source>
        <dbReference type="ARBA" id="ARBA00012528"/>
    </source>
</evidence>
<evidence type="ECO:0000313" key="7">
    <source>
        <dbReference type="Proteomes" id="UP000537141"/>
    </source>
</evidence>
<comment type="cofactor">
    <cofactor evidence="1">
        <name>Mg(2+)</name>
        <dbReference type="ChEBI" id="CHEBI:18420"/>
    </cofactor>
</comment>
<evidence type="ECO:0000256" key="4">
    <source>
        <dbReference type="SAM" id="Phobius"/>
    </source>
</evidence>
<feature type="transmembrane region" description="Helical" evidence="4">
    <location>
        <begin position="124"/>
        <end position="147"/>
    </location>
</feature>
<keyword evidence="7" id="KW-1185">Reference proteome</keyword>
<dbReference type="Pfam" id="PF00990">
    <property type="entry name" value="GGDEF"/>
    <property type="match status" value="1"/>
</dbReference>
<protein>
    <recommendedName>
        <fullName evidence="2">diguanylate cyclase</fullName>
        <ecNumber evidence="2">2.7.7.65</ecNumber>
    </recommendedName>
</protein>
<organism evidence="6 7">
    <name type="scientific">Thalassotalea piscium</name>
    <dbReference type="NCBI Taxonomy" id="1230533"/>
    <lineage>
        <taxon>Bacteria</taxon>
        <taxon>Pseudomonadati</taxon>
        <taxon>Pseudomonadota</taxon>
        <taxon>Gammaproteobacteria</taxon>
        <taxon>Alteromonadales</taxon>
        <taxon>Colwelliaceae</taxon>
        <taxon>Thalassotalea</taxon>
    </lineage>
</organism>
<feature type="transmembrane region" description="Helical" evidence="4">
    <location>
        <begin position="159"/>
        <end position="181"/>
    </location>
</feature>
<keyword evidence="4" id="KW-0812">Transmembrane</keyword>
<dbReference type="EMBL" id="JACHHU010000002">
    <property type="protein sequence ID" value="MBB6541960.1"/>
    <property type="molecule type" value="Genomic_DNA"/>
</dbReference>
<accession>A0A7X0NEH4</accession>
<comment type="catalytic activity">
    <reaction evidence="3">
        <text>2 GTP = 3',3'-c-di-GMP + 2 diphosphate</text>
        <dbReference type="Rhea" id="RHEA:24898"/>
        <dbReference type="ChEBI" id="CHEBI:33019"/>
        <dbReference type="ChEBI" id="CHEBI:37565"/>
        <dbReference type="ChEBI" id="CHEBI:58805"/>
        <dbReference type="EC" id="2.7.7.65"/>
    </reaction>
</comment>
<keyword evidence="4" id="KW-0472">Membrane</keyword>
<proteinExistence type="predicted"/>
<dbReference type="AlphaFoldDB" id="A0A7X0NEH4"/>
<feature type="transmembrane region" description="Helical" evidence="4">
    <location>
        <begin position="65"/>
        <end position="88"/>
    </location>
</feature>
<dbReference type="Proteomes" id="UP000537141">
    <property type="component" value="Unassembled WGS sequence"/>
</dbReference>
<dbReference type="InterPro" id="IPR043128">
    <property type="entry name" value="Rev_trsase/Diguanyl_cyclase"/>
</dbReference>
<dbReference type="Gene3D" id="3.30.70.270">
    <property type="match status" value="1"/>
</dbReference>
<evidence type="ECO:0000259" key="5">
    <source>
        <dbReference type="PROSITE" id="PS50887"/>
    </source>
</evidence>
<evidence type="ECO:0000256" key="1">
    <source>
        <dbReference type="ARBA" id="ARBA00001946"/>
    </source>
</evidence>
<evidence type="ECO:0000313" key="6">
    <source>
        <dbReference type="EMBL" id="MBB6541960.1"/>
    </source>
</evidence>
<dbReference type="NCBIfam" id="TIGR00254">
    <property type="entry name" value="GGDEF"/>
    <property type="match status" value="1"/>
</dbReference>
<keyword evidence="4" id="KW-1133">Transmembrane helix</keyword>
<comment type="caution">
    <text evidence="6">The sequence shown here is derived from an EMBL/GenBank/DDBJ whole genome shotgun (WGS) entry which is preliminary data.</text>
</comment>
<dbReference type="PROSITE" id="PS50887">
    <property type="entry name" value="GGDEF"/>
    <property type="match status" value="1"/>
</dbReference>
<evidence type="ECO:0000256" key="3">
    <source>
        <dbReference type="ARBA" id="ARBA00034247"/>
    </source>
</evidence>
<sequence>MTEYQIALAYLSALTIVCMVLYTFTYFLPTPDNANKAKSTYYFRILLLFVIAAQSAVLFRYEHAAILSIVLTNLFILAIAYSLMCAIYSRYDANISQRHYLLMVVHSGIFLSCLYYFHQLFGPGYWRSVFVFINICIPYGLTIHQCHLQFKKDRVSDRVLYSALLITIMLCLIYIFFYSTFFRDQAFVPITLTFIILLSFVCVLFFGFALSIIYSLVDKLRVELVTDRLTGAKNRNYLGEISQQLISMAKRTNTPLSLIICDIDRFKVINDTHGHGAGDKVLIEFAKNIKNTLRAEDIFIRVGGEEFVILLPQINVENALLTANRLRLSTEKLPIVFGDENLTITASFGIASVDLNHPIEHSVNKADEALYQAKGSGRNRAIAVNH</sequence>
<feature type="transmembrane region" description="Helical" evidence="4">
    <location>
        <begin position="187"/>
        <end position="214"/>
    </location>
</feature>
<dbReference type="GO" id="GO:0052621">
    <property type="term" value="F:diguanylate cyclase activity"/>
    <property type="evidence" value="ECO:0007669"/>
    <property type="project" value="UniProtKB-EC"/>
</dbReference>
<feature type="transmembrane region" description="Helical" evidence="4">
    <location>
        <begin position="100"/>
        <end position="118"/>
    </location>
</feature>
<dbReference type="CDD" id="cd01949">
    <property type="entry name" value="GGDEF"/>
    <property type="match status" value="1"/>
</dbReference>
<name>A0A7X0NEH4_9GAMM</name>
<dbReference type="EC" id="2.7.7.65" evidence="2"/>
<feature type="domain" description="GGDEF" evidence="5">
    <location>
        <begin position="254"/>
        <end position="386"/>
    </location>
</feature>
<reference evidence="6 7" key="1">
    <citation type="submission" date="2020-08" db="EMBL/GenBank/DDBJ databases">
        <title>Genomic Encyclopedia of Type Strains, Phase IV (KMG-IV): sequencing the most valuable type-strain genomes for metagenomic binning, comparative biology and taxonomic classification.</title>
        <authorList>
            <person name="Goeker M."/>
        </authorList>
    </citation>
    <scope>NUCLEOTIDE SEQUENCE [LARGE SCALE GENOMIC DNA]</scope>
    <source>
        <strain evidence="6 7">DSM 26287</strain>
    </source>
</reference>
<dbReference type="PANTHER" id="PTHR45138">
    <property type="entry name" value="REGULATORY COMPONENTS OF SENSORY TRANSDUCTION SYSTEM"/>
    <property type="match status" value="1"/>
</dbReference>
<dbReference type="SUPFAM" id="SSF55073">
    <property type="entry name" value="Nucleotide cyclase"/>
    <property type="match status" value="1"/>
</dbReference>
<dbReference type="PANTHER" id="PTHR45138:SF9">
    <property type="entry name" value="DIGUANYLATE CYCLASE DGCM-RELATED"/>
    <property type="match status" value="1"/>
</dbReference>
<feature type="transmembrane region" description="Helical" evidence="4">
    <location>
        <begin position="41"/>
        <end position="59"/>
    </location>
</feature>